<reference evidence="5 6" key="1">
    <citation type="submission" date="2023-04" db="EMBL/GenBank/DDBJ databases">
        <title>Complete genome sequence of Alisedimentitalea scapharcae.</title>
        <authorList>
            <person name="Rong J.-C."/>
            <person name="Yi M.-L."/>
            <person name="Zhao Q."/>
        </authorList>
    </citation>
    <scope>NUCLEOTIDE SEQUENCE [LARGE SCALE GENOMIC DNA]</scope>
    <source>
        <strain evidence="5 6">KCTC 42119</strain>
    </source>
</reference>
<evidence type="ECO:0000256" key="2">
    <source>
        <dbReference type="ARBA" id="ARBA00023015"/>
    </source>
</evidence>
<dbReference type="PRINTS" id="PR00039">
    <property type="entry name" value="HTHLYSR"/>
</dbReference>
<dbReference type="PROSITE" id="PS50931">
    <property type="entry name" value="HTH_LYSR"/>
    <property type="match status" value="1"/>
</dbReference>
<keyword evidence="6" id="KW-1185">Reference proteome</keyword>
<dbReference type="PANTHER" id="PTHR30126">
    <property type="entry name" value="HTH-TYPE TRANSCRIPTIONAL REGULATOR"/>
    <property type="match status" value="1"/>
</dbReference>
<sequence>MQINALKTFLTIVQTGSFHAAAGELNITQTAVSARIKSLEAGVEAKLFERGPGGTRLSSAGRQFRPYAEQMLRTWDLVRADLSGAMRGRVSLRLGSQLSIWDPLLVDVAVWLEQDQGKVPFVINYDHALNMGQAVEQQLLDIAIVNETPPGTRLGVEEFPPETLYLVADRPVDLRVGDLPLFINLEFGPEYDAQLQVVLPGRSQQHIVLGNALMGLRYLLKRGGMGFFPETMIDEHLASGRLHKVTGAERMSLSCKALYLTENPNLTSIQEVMRGLRQIRPAKGNGSRI</sequence>
<evidence type="ECO:0000259" key="4">
    <source>
        <dbReference type="PROSITE" id="PS50931"/>
    </source>
</evidence>
<keyword evidence="3" id="KW-0804">Transcription</keyword>
<proteinExistence type="inferred from homology"/>
<dbReference type="InterPro" id="IPR036390">
    <property type="entry name" value="WH_DNA-bd_sf"/>
</dbReference>
<evidence type="ECO:0000313" key="6">
    <source>
        <dbReference type="Proteomes" id="UP001623232"/>
    </source>
</evidence>
<evidence type="ECO:0000256" key="3">
    <source>
        <dbReference type="ARBA" id="ARBA00023163"/>
    </source>
</evidence>
<comment type="similarity">
    <text evidence="1">Belongs to the LysR transcriptional regulatory family.</text>
</comment>
<protein>
    <submittedName>
        <fullName evidence="5">LysR family transcriptional regulator</fullName>
    </submittedName>
</protein>
<dbReference type="SUPFAM" id="SSF46785">
    <property type="entry name" value="Winged helix' DNA-binding domain"/>
    <property type="match status" value="1"/>
</dbReference>
<name>A0ABZ2Y1T0_9RHOB</name>
<dbReference type="InterPro" id="IPR000847">
    <property type="entry name" value="LysR_HTH_N"/>
</dbReference>
<evidence type="ECO:0000256" key="1">
    <source>
        <dbReference type="ARBA" id="ARBA00009437"/>
    </source>
</evidence>
<dbReference type="PANTHER" id="PTHR30126:SF21">
    <property type="entry name" value="TRANSCRIPTIONAL REGULATOR-RELATED"/>
    <property type="match status" value="1"/>
</dbReference>
<evidence type="ECO:0000313" key="5">
    <source>
        <dbReference type="EMBL" id="WZK91050.1"/>
    </source>
</evidence>
<dbReference type="SUPFAM" id="SSF53850">
    <property type="entry name" value="Periplasmic binding protein-like II"/>
    <property type="match status" value="1"/>
</dbReference>
<dbReference type="Proteomes" id="UP001623232">
    <property type="component" value="Chromosome"/>
</dbReference>
<gene>
    <name evidence="5" type="ORF">QEZ52_15700</name>
</gene>
<keyword evidence="2" id="KW-0805">Transcription regulation</keyword>
<dbReference type="Gene3D" id="1.10.10.10">
    <property type="entry name" value="Winged helix-like DNA-binding domain superfamily/Winged helix DNA-binding domain"/>
    <property type="match status" value="1"/>
</dbReference>
<dbReference type="InterPro" id="IPR036388">
    <property type="entry name" value="WH-like_DNA-bd_sf"/>
</dbReference>
<organism evidence="5 6">
    <name type="scientific">Aliisedimentitalea scapharcae</name>
    <dbReference type="NCBI Taxonomy" id="1524259"/>
    <lineage>
        <taxon>Bacteria</taxon>
        <taxon>Pseudomonadati</taxon>
        <taxon>Pseudomonadota</taxon>
        <taxon>Alphaproteobacteria</taxon>
        <taxon>Rhodobacterales</taxon>
        <taxon>Roseobacteraceae</taxon>
        <taxon>Aliisedimentitalea</taxon>
    </lineage>
</organism>
<accession>A0ABZ2Y1T0</accession>
<dbReference type="RefSeq" id="WP_406650519.1">
    <property type="nucleotide sequence ID" value="NZ_CP123584.1"/>
</dbReference>
<dbReference type="Pfam" id="PF00126">
    <property type="entry name" value="HTH_1"/>
    <property type="match status" value="1"/>
</dbReference>
<feature type="domain" description="HTH lysR-type" evidence="4">
    <location>
        <begin position="1"/>
        <end position="58"/>
    </location>
</feature>
<dbReference type="EMBL" id="CP123584">
    <property type="protein sequence ID" value="WZK91050.1"/>
    <property type="molecule type" value="Genomic_DNA"/>
</dbReference>